<evidence type="ECO:0000256" key="2">
    <source>
        <dbReference type="SAM" id="MobiDB-lite"/>
    </source>
</evidence>
<reference evidence="4" key="1">
    <citation type="submission" date="2020-05" db="EMBL/GenBank/DDBJ databases">
        <title>Mycena genomes resolve the evolution of fungal bioluminescence.</title>
        <authorList>
            <person name="Tsai I.J."/>
        </authorList>
    </citation>
    <scope>NUCLEOTIDE SEQUENCE</scope>
    <source>
        <strain evidence="4">110903Hualien_Pintung</strain>
    </source>
</reference>
<dbReference type="GO" id="GO:0005829">
    <property type="term" value="C:cytosol"/>
    <property type="evidence" value="ECO:0007669"/>
    <property type="project" value="UniProtKB-ARBA"/>
</dbReference>
<dbReference type="PANTHER" id="PTHR43364">
    <property type="entry name" value="NADH-SPECIFIC METHYLGLYOXAL REDUCTASE-RELATED"/>
    <property type="match status" value="1"/>
</dbReference>
<evidence type="ECO:0000259" key="3">
    <source>
        <dbReference type="Pfam" id="PF00248"/>
    </source>
</evidence>
<evidence type="ECO:0000256" key="1">
    <source>
        <dbReference type="ARBA" id="ARBA00023002"/>
    </source>
</evidence>
<keyword evidence="1" id="KW-0560">Oxidoreductase</keyword>
<dbReference type="GO" id="GO:0016491">
    <property type="term" value="F:oxidoreductase activity"/>
    <property type="evidence" value="ECO:0007669"/>
    <property type="project" value="UniProtKB-KW"/>
</dbReference>
<dbReference type="OrthoDB" id="48988at2759"/>
<name>A0A8H6TWK8_MYCCL</name>
<sequence>MSLSLRRWGRDWCGCAKDASNTCTCIRLLFSSPMPITYTFDVSDGSPVVHIPFPIDHLASEDITFQFIVKGGNPIFFVGPAEVGIEGAENVKDYDAVMRAVLAARRPKVEEQRVEMPQIEEPPEEESDEGELGPAENEFEQEGFVQDYPANEHTHGGPHLLPPDSDSDEQSPPPRPRIRVKDPADWTDEERDAFRRGALTHSTYSDLYEACRLSFALECAPSLEPARDLTEYEEEELDKLWNAILRVDRLFSGPNRDIEALMGHRVAMTKYAADRVRRVQLRPPLQAANFAPPESAIAELPSKGAPGKENAPISFLNSKRARPEDEPPVTTSKRQRSDSAASEICSTYVDGVQHKIKLAHSPSSDSYFALIPQSVLPSGKLLSAAERDWLLEQSDLRREPDAWRPVPWLALGERMYQASLQRSEIRPLHHGVLFATWDSGEWRWAGHESLSVGTPWHQWIQSPEGEHWRTQGTSTTASDMASKKMQYVRLGESGLKVSRIILGCMSYGTPEWQTWVLREEEGIQHIKEAYDAGINAFDTANVYSNGESERILGKAIRQLNLPRDEIVVLSKVFFTVCREPGQVLLGGSDPDAEGYVNQHGLSRKHIFDSVKASLARLQLDYIDVLQCHRFDYDTPIEETMQALHDVVKAGYVRYIGMSSCYAWQFHAMQNYAINNNLTPFISMQNHYSLAYREEEREMFPTLKHLKVGSIPWSPLGRGLLTRPLSEQSKRGAVDRMIGSYHNDATTVIVERVEEISKKKGFSMAQIALAWVMARDGVSAPIVGTTSLENLRELIAAVDVKLSEEEMSYLEEPYKPTKVLGHT</sequence>
<dbReference type="InterPro" id="IPR050523">
    <property type="entry name" value="AKR_Detox_Biosynth"/>
</dbReference>
<protein>
    <submittedName>
        <fullName evidence="4">Aldo-ket-red domain-containing protein</fullName>
    </submittedName>
</protein>
<evidence type="ECO:0000313" key="5">
    <source>
        <dbReference type="Proteomes" id="UP000613580"/>
    </source>
</evidence>
<dbReference type="InterPro" id="IPR023210">
    <property type="entry name" value="NADP_OxRdtase_dom"/>
</dbReference>
<comment type="caution">
    <text evidence="4">The sequence shown here is derived from an EMBL/GenBank/DDBJ whole genome shotgun (WGS) entry which is preliminary data.</text>
</comment>
<proteinExistence type="predicted"/>
<feature type="domain" description="NADP-dependent oxidoreductase" evidence="3">
    <location>
        <begin position="499"/>
        <end position="811"/>
    </location>
</feature>
<dbReference type="Gene3D" id="3.20.20.100">
    <property type="entry name" value="NADP-dependent oxidoreductase domain"/>
    <property type="match status" value="1"/>
</dbReference>
<dbReference type="InterPro" id="IPR036812">
    <property type="entry name" value="NAD(P)_OxRdtase_dom_sf"/>
</dbReference>
<accession>A0A8H6TWK8</accession>
<feature type="compositionally biased region" description="Acidic residues" evidence="2">
    <location>
        <begin position="121"/>
        <end position="134"/>
    </location>
</feature>
<feature type="region of interest" description="Disordered" evidence="2">
    <location>
        <begin position="148"/>
        <end position="186"/>
    </location>
</feature>
<dbReference type="AlphaFoldDB" id="A0A8H6TWK8"/>
<organism evidence="4 5">
    <name type="scientific">Mycena chlorophos</name>
    <name type="common">Agaric fungus</name>
    <name type="synonym">Agaricus chlorophos</name>
    <dbReference type="NCBI Taxonomy" id="658473"/>
    <lineage>
        <taxon>Eukaryota</taxon>
        <taxon>Fungi</taxon>
        <taxon>Dikarya</taxon>
        <taxon>Basidiomycota</taxon>
        <taxon>Agaricomycotina</taxon>
        <taxon>Agaricomycetes</taxon>
        <taxon>Agaricomycetidae</taxon>
        <taxon>Agaricales</taxon>
        <taxon>Marasmiineae</taxon>
        <taxon>Mycenaceae</taxon>
        <taxon>Mycena</taxon>
    </lineage>
</organism>
<evidence type="ECO:0000313" key="4">
    <source>
        <dbReference type="EMBL" id="KAF7323050.1"/>
    </source>
</evidence>
<feature type="region of interest" description="Disordered" evidence="2">
    <location>
        <begin position="108"/>
        <end position="134"/>
    </location>
</feature>
<feature type="region of interest" description="Disordered" evidence="2">
    <location>
        <begin position="297"/>
        <end position="340"/>
    </location>
</feature>
<dbReference type="CDD" id="cd19079">
    <property type="entry name" value="AKR_EcYajO-like"/>
    <property type="match status" value="1"/>
</dbReference>
<keyword evidence="5" id="KW-1185">Reference proteome</keyword>
<dbReference type="EMBL" id="JACAZE010000001">
    <property type="protein sequence ID" value="KAF7323050.1"/>
    <property type="molecule type" value="Genomic_DNA"/>
</dbReference>
<gene>
    <name evidence="4" type="ORF">HMN09_00085000</name>
</gene>
<dbReference type="FunFam" id="3.20.20.100:FF:000004">
    <property type="entry name" value="Oxidoreductase, aldo/keto reductase"/>
    <property type="match status" value="1"/>
</dbReference>
<dbReference type="SUPFAM" id="SSF51430">
    <property type="entry name" value="NAD(P)-linked oxidoreductase"/>
    <property type="match status" value="1"/>
</dbReference>
<dbReference type="PANTHER" id="PTHR43364:SF4">
    <property type="entry name" value="NAD(P)-LINKED OXIDOREDUCTASE SUPERFAMILY PROTEIN"/>
    <property type="match status" value="1"/>
</dbReference>
<dbReference type="Proteomes" id="UP000613580">
    <property type="component" value="Unassembled WGS sequence"/>
</dbReference>
<dbReference type="Pfam" id="PF00248">
    <property type="entry name" value="Aldo_ket_red"/>
    <property type="match status" value="1"/>
</dbReference>